<dbReference type="Pfam" id="PF06226">
    <property type="entry name" value="DUF1007"/>
    <property type="match status" value="1"/>
</dbReference>
<keyword evidence="1" id="KW-0732">Signal</keyword>
<accession>A0A3D9H8H0</accession>
<dbReference type="RefSeq" id="WP_115938341.1">
    <property type="nucleotide sequence ID" value="NZ_QRDW01000011.1"/>
</dbReference>
<proteinExistence type="predicted"/>
<dbReference type="EMBL" id="QRDW01000011">
    <property type="protein sequence ID" value="RED45783.1"/>
    <property type="molecule type" value="Genomic_DNA"/>
</dbReference>
<keyword evidence="3" id="KW-1185">Reference proteome</keyword>
<organism evidence="2 3">
    <name type="scientific">Aestuariispira insulae</name>
    <dbReference type="NCBI Taxonomy" id="1461337"/>
    <lineage>
        <taxon>Bacteria</taxon>
        <taxon>Pseudomonadati</taxon>
        <taxon>Pseudomonadota</taxon>
        <taxon>Alphaproteobacteria</taxon>
        <taxon>Rhodospirillales</taxon>
        <taxon>Kiloniellaceae</taxon>
        <taxon>Aestuariispira</taxon>
    </lineage>
</organism>
<feature type="chain" id="PRO_5017686372" evidence="1">
    <location>
        <begin position="24"/>
        <end position="215"/>
    </location>
</feature>
<dbReference type="AlphaFoldDB" id="A0A3D9H8H0"/>
<evidence type="ECO:0000313" key="3">
    <source>
        <dbReference type="Proteomes" id="UP000256845"/>
    </source>
</evidence>
<name>A0A3D9H8H0_9PROT</name>
<dbReference type="InterPro" id="IPR010412">
    <property type="entry name" value="DUF1007"/>
</dbReference>
<comment type="caution">
    <text evidence="2">The sequence shown here is derived from an EMBL/GenBank/DDBJ whole genome shotgun (WGS) entry which is preliminary data.</text>
</comment>
<dbReference type="OrthoDB" id="1679673at2"/>
<evidence type="ECO:0000256" key="1">
    <source>
        <dbReference type="SAM" id="SignalP"/>
    </source>
</evidence>
<dbReference type="Proteomes" id="UP000256845">
    <property type="component" value="Unassembled WGS sequence"/>
</dbReference>
<protein>
    <submittedName>
        <fullName evidence="2">ABC-type uncharacterized transport system substrate-binding protein</fullName>
    </submittedName>
</protein>
<gene>
    <name evidence="2" type="ORF">DFP90_11130</name>
</gene>
<evidence type="ECO:0000313" key="2">
    <source>
        <dbReference type="EMBL" id="RED45783.1"/>
    </source>
</evidence>
<sequence length="215" mass="23792">MRPFFKYLIVLLPTLIPLSGALAHPHAFVDIRVEVLFDQEGRITALRQHWLFDEFYSAYATDGQDKDGDGKPDQDALDLLAKSNLSNLRDYDYFTLARQNDAQPAYGLPDNIVSSMRQDRLEMSFTLPFETPLPLSESPFTYAIFDPSYYVEMLHVDGNDAVIMDGAPTGCDFTLTKPNPDPSVASYAASLDKTESGGNDLGLSFAEQVTVSCGS</sequence>
<reference evidence="2 3" key="1">
    <citation type="submission" date="2018-07" db="EMBL/GenBank/DDBJ databases">
        <title>Genomic Encyclopedia of Type Strains, Phase III (KMG-III): the genomes of soil and plant-associated and newly described type strains.</title>
        <authorList>
            <person name="Whitman W."/>
        </authorList>
    </citation>
    <scope>NUCLEOTIDE SEQUENCE [LARGE SCALE GENOMIC DNA]</scope>
    <source>
        <strain evidence="2 3">CECT 8488</strain>
    </source>
</reference>
<feature type="signal peptide" evidence="1">
    <location>
        <begin position="1"/>
        <end position="23"/>
    </location>
</feature>